<sequence length="105" mass="12311">MNEIQGVWVPQLGRKRVERRWVKELNEKNHPVKQIVPNIEVIHDRFTIEVSRGCTRGCRFCQAGYIYRPVRERSIQEIIDIASEGLQFTGWDELSLLSFSLSDHT</sequence>
<dbReference type="GO" id="GO:0003824">
    <property type="term" value="F:catalytic activity"/>
    <property type="evidence" value="ECO:0007669"/>
    <property type="project" value="InterPro"/>
</dbReference>
<evidence type="ECO:0000313" key="2">
    <source>
        <dbReference type="EMBL" id="HDI83270.1"/>
    </source>
</evidence>
<dbReference type="SUPFAM" id="SSF102114">
    <property type="entry name" value="Radical SAM enzymes"/>
    <property type="match status" value="1"/>
</dbReference>
<dbReference type="Gene3D" id="3.30.750.210">
    <property type="match status" value="1"/>
</dbReference>
<dbReference type="AlphaFoldDB" id="A0A7C0ZA30"/>
<dbReference type="Pfam" id="PF04055">
    <property type="entry name" value="Radical_SAM"/>
    <property type="match status" value="1"/>
</dbReference>
<dbReference type="InterPro" id="IPR058240">
    <property type="entry name" value="rSAM_sf"/>
</dbReference>
<name>A0A7C0ZA30_UNCW3</name>
<accession>A0A7C0ZA30</accession>
<dbReference type="Proteomes" id="UP000885847">
    <property type="component" value="Unassembled WGS sequence"/>
</dbReference>
<dbReference type="InterPro" id="IPR007197">
    <property type="entry name" value="rSAM"/>
</dbReference>
<feature type="non-terminal residue" evidence="2">
    <location>
        <position position="105"/>
    </location>
</feature>
<proteinExistence type="predicted"/>
<dbReference type="PANTHER" id="PTHR42731">
    <property type="entry name" value="SLL1084 PROTEIN"/>
    <property type="match status" value="1"/>
</dbReference>
<organism evidence="2">
    <name type="scientific">candidate division WOR-3 bacterium</name>
    <dbReference type="NCBI Taxonomy" id="2052148"/>
    <lineage>
        <taxon>Bacteria</taxon>
        <taxon>Bacteria division WOR-3</taxon>
    </lineage>
</organism>
<gene>
    <name evidence="2" type="ORF">ENF18_05715</name>
</gene>
<evidence type="ECO:0000259" key="1">
    <source>
        <dbReference type="Pfam" id="PF04055"/>
    </source>
</evidence>
<dbReference type="EMBL" id="DQWE01000272">
    <property type="protein sequence ID" value="HDI83270.1"/>
    <property type="molecule type" value="Genomic_DNA"/>
</dbReference>
<feature type="domain" description="Radical SAM core" evidence="1">
    <location>
        <begin position="48"/>
        <end position="94"/>
    </location>
</feature>
<protein>
    <submittedName>
        <fullName evidence="2">Radical SAM protein</fullName>
    </submittedName>
</protein>
<dbReference type="GO" id="GO:0051536">
    <property type="term" value="F:iron-sulfur cluster binding"/>
    <property type="evidence" value="ECO:0007669"/>
    <property type="project" value="InterPro"/>
</dbReference>
<dbReference type="SFLD" id="SFLDG01082">
    <property type="entry name" value="B12-binding_domain_containing"/>
    <property type="match status" value="1"/>
</dbReference>
<dbReference type="SFLD" id="SFLDS00029">
    <property type="entry name" value="Radical_SAM"/>
    <property type="match status" value="1"/>
</dbReference>
<reference evidence="2" key="1">
    <citation type="journal article" date="2020" name="mSystems">
        <title>Genome- and Community-Level Interaction Insights into Carbon Utilization and Element Cycling Functions of Hydrothermarchaeota in Hydrothermal Sediment.</title>
        <authorList>
            <person name="Zhou Z."/>
            <person name="Liu Y."/>
            <person name="Xu W."/>
            <person name="Pan J."/>
            <person name="Luo Z.H."/>
            <person name="Li M."/>
        </authorList>
    </citation>
    <scope>NUCLEOTIDE SEQUENCE [LARGE SCALE GENOMIC DNA]</scope>
    <source>
        <strain evidence="2">HyVt-102</strain>
    </source>
</reference>
<comment type="caution">
    <text evidence="2">The sequence shown here is derived from an EMBL/GenBank/DDBJ whole genome shotgun (WGS) entry which is preliminary data.</text>
</comment>
<dbReference type="PANTHER" id="PTHR42731:SF1">
    <property type="entry name" value="RADICAL SAM DOMAIN PROTEIN"/>
    <property type="match status" value="1"/>
</dbReference>